<protein>
    <submittedName>
        <fullName evidence="2">Uncharacterized protein</fullName>
    </submittedName>
</protein>
<comment type="caution">
    <text evidence="2">The sequence shown here is derived from an EMBL/GenBank/DDBJ whole genome shotgun (WGS) entry which is preliminary data.</text>
</comment>
<proteinExistence type="predicted"/>
<keyword evidence="3" id="KW-1185">Reference proteome</keyword>
<accession>A0A545TBF1</accession>
<name>A0A545TBF1_9GAMM</name>
<dbReference type="AlphaFoldDB" id="A0A545TBF1"/>
<keyword evidence="1" id="KW-0732">Signal</keyword>
<gene>
    <name evidence="2" type="ORF">FKG94_16125</name>
</gene>
<dbReference type="Proteomes" id="UP000319732">
    <property type="component" value="Unassembled WGS sequence"/>
</dbReference>
<feature type="signal peptide" evidence="1">
    <location>
        <begin position="1"/>
        <end position="26"/>
    </location>
</feature>
<evidence type="ECO:0000256" key="1">
    <source>
        <dbReference type="SAM" id="SignalP"/>
    </source>
</evidence>
<dbReference type="OrthoDB" id="9821492at2"/>
<feature type="chain" id="PRO_5022215808" evidence="1">
    <location>
        <begin position="27"/>
        <end position="317"/>
    </location>
</feature>
<reference evidence="2 3" key="1">
    <citation type="submission" date="2019-06" db="EMBL/GenBank/DDBJ databases">
        <title>Whole genome sequence for Cellvibrionaceae sp. R142.</title>
        <authorList>
            <person name="Wang G."/>
        </authorList>
    </citation>
    <scope>NUCLEOTIDE SEQUENCE [LARGE SCALE GENOMIC DNA]</scope>
    <source>
        <strain evidence="2 3">R142</strain>
    </source>
</reference>
<dbReference type="RefSeq" id="WP_142905359.1">
    <property type="nucleotide sequence ID" value="NZ_ML660096.1"/>
</dbReference>
<evidence type="ECO:0000313" key="3">
    <source>
        <dbReference type="Proteomes" id="UP000319732"/>
    </source>
</evidence>
<organism evidence="2 3">
    <name type="scientific">Exilibacterium tricleocarpae</name>
    <dbReference type="NCBI Taxonomy" id="2591008"/>
    <lineage>
        <taxon>Bacteria</taxon>
        <taxon>Pseudomonadati</taxon>
        <taxon>Pseudomonadota</taxon>
        <taxon>Gammaproteobacteria</taxon>
        <taxon>Cellvibrionales</taxon>
        <taxon>Cellvibrionaceae</taxon>
        <taxon>Exilibacterium</taxon>
    </lineage>
</organism>
<evidence type="ECO:0000313" key="2">
    <source>
        <dbReference type="EMBL" id="TQV74538.1"/>
    </source>
</evidence>
<dbReference type="EMBL" id="VHSG01000016">
    <property type="protein sequence ID" value="TQV74538.1"/>
    <property type="molecule type" value="Genomic_DNA"/>
</dbReference>
<sequence length="317" mass="34582">MKSAFTMTAPVSVAIALAWFNQSAVAAPNALQELESACGVDRTLAVVRTERDDRYIFCAGEDTVNVIELQRDDGESRSRLTRFESADKLFFQLVPSAVDIPMSVLASLRLEGTAPAQPWVLDMADDSTLRQSAGKGKVAASGGAAFASCAAPSLGLDVKEEFFNDYTFCDHVAVGSAYSNLPSWHASGASFLHALGQLSPSHAGPHEPWKQWFADEDEEGDARFARARVRSCGGTTRLRTWHKASATTGSWNKVGDIDIPSGWIGTQQLFGNPQHSLWMGYDHDDFWFRSDPYAGASIGSLHYYAKYAWGVNCDLIQ</sequence>